<dbReference type="EMBL" id="OCZC01000058">
    <property type="protein sequence ID" value="SOO23845.1"/>
    <property type="molecule type" value="Genomic_DNA"/>
</dbReference>
<sequence>MAACAVIRQSTWGRALRSNLSEVIGLGAVGDLSKRKLACSSGFALRVAGIARIRS</sequence>
<organism evidence="1 2">
    <name type="scientific">Xanthomonas campestris pv. phaseoli</name>
    <dbReference type="NCBI Taxonomy" id="317013"/>
    <lineage>
        <taxon>Bacteria</taxon>
        <taxon>Pseudomonadati</taxon>
        <taxon>Pseudomonadota</taxon>
        <taxon>Gammaproteobacteria</taxon>
        <taxon>Lysobacterales</taxon>
        <taxon>Lysobacteraceae</taxon>
        <taxon>Xanthomonas</taxon>
    </lineage>
</organism>
<comment type="caution">
    <text evidence="1">The sequence shown here is derived from an EMBL/GenBank/DDBJ whole genome shotgun (WGS) entry which is preliminary data.</text>
</comment>
<protein>
    <submittedName>
        <fullName evidence="1">Uncharacterized protein</fullName>
    </submittedName>
</protein>
<evidence type="ECO:0000313" key="1">
    <source>
        <dbReference type="EMBL" id="SOO23845.1"/>
    </source>
</evidence>
<reference evidence="1 2" key="1">
    <citation type="submission" date="2017-10" db="EMBL/GenBank/DDBJ databases">
        <authorList>
            <person name="Regsiter A."/>
            <person name="William W."/>
        </authorList>
    </citation>
    <scope>NUCLEOTIDE SEQUENCE [LARGE SCALE GENOMIC DNA]</scope>
    <source>
        <strain evidence="1 2">CFBP6991</strain>
    </source>
</reference>
<gene>
    <name evidence="1" type="ORF">XFF6991_310015</name>
</gene>
<evidence type="ECO:0000313" key="2">
    <source>
        <dbReference type="Proteomes" id="UP000234345"/>
    </source>
</evidence>
<dbReference type="AlphaFoldDB" id="A0A7Z7J0F8"/>
<proteinExistence type="predicted"/>
<dbReference type="Proteomes" id="UP000234345">
    <property type="component" value="Unassembled WGS sequence"/>
</dbReference>
<name>A0A7Z7J0F8_XANCH</name>
<accession>A0A7Z7J0F8</accession>